<name>A0A3Q3E9X4_9LABR</name>
<feature type="compositionally biased region" description="Basic and acidic residues" evidence="3">
    <location>
        <begin position="172"/>
        <end position="196"/>
    </location>
</feature>
<keyword evidence="2" id="KW-0053">Apoptosis</keyword>
<feature type="region of interest" description="Disordered" evidence="3">
    <location>
        <begin position="71"/>
        <end position="222"/>
    </location>
</feature>
<keyword evidence="5" id="KW-1185">Reference proteome</keyword>
<dbReference type="InterPro" id="IPR036834">
    <property type="entry name" value="Bcl-2-like_sf"/>
</dbReference>
<dbReference type="GO" id="GO:0006915">
    <property type="term" value="P:apoptotic process"/>
    <property type="evidence" value="ECO:0007669"/>
    <property type="project" value="UniProtKB-KW"/>
</dbReference>
<dbReference type="Gene3D" id="1.10.437.10">
    <property type="entry name" value="Blc2-like"/>
    <property type="match status" value="1"/>
</dbReference>
<dbReference type="PANTHER" id="PTHR14965">
    <property type="entry name" value="SI:CH73-248E21.1"/>
    <property type="match status" value="1"/>
</dbReference>
<dbReference type="GeneTree" id="ENSGT00940000154318"/>
<reference evidence="4" key="2">
    <citation type="submission" date="2025-09" db="UniProtKB">
        <authorList>
            <consortium name="Ensembl"/>
        </authorList>
    </citation>
    <scope>IDENTIFICATION</scope>
</reference>
<accession>A0A3Q3E9X4</accession>
<feature type="region of interest" description="Disordered" evidence="3">
    <location>
        <begin position="238"/>
        <end position="257"/>
    </location>
</feature>
<dbReference type="AlphaFoldDB" id="A0A3Q3E9X4"/>
<protein>
    <submittedName>
        <fullName evidence="4">BCL2 like 12</fullName>
    </submittedName>
</protein>
<dbReference type="FunCoup" id="A0A3Q3E9X4">
    <property type="interactions" value="4"/>
</dbReference>
<evidence type="ECO:0000256" key="2">
    <source>
        <dbReference type="ARBA" id="ARBA00022703"/>
    </source>
</evidence>
<dbReference type="SUPFAM" id="SSF56854">
    <property type="entry name" value="Bcl-2 inhibitors of programmed cell death"/>
    <property type="match status" value="1"/>
</dbReference>
<feature type="compositionally biased region" description="Polar residues" evidence="3">
    <location>
        <begin position="238"/>
        <end position="255"/>
    </location>
</feature>
<keyword evidence="1" id="KW-0597">Phosphoprotein</keyword>
<dbReference type="GO" id="GO:2001236">
    <property type="term" value="P:regulation of extrinsic apoptotic signaling pathway"/>
    <property type="evidence" value="ECO:0007669"/>
    <property type="project" value="TreeGrafter"/>
</dbReference>
<reference evidence="4" key="1">
    <citation type="submission" date="2025-08" db="UniProtKB">
        <authorList>
            <consortium name="Ensembl"/>
        </authorList>
    </citation>
    <scope>IDENTIFICATION</scope>
</reference>
<feature type="compositionally biased region" description="Basic and acidic residues" evidence="3">
    <location>
        <begin position="112"/>
        <end position="135"/>
    </location>
</feature>
<feature type="compositionally biased region" description="Basic residues" evidence="3">
    <location>
        <begin position="151"/>
        <end position="171"/>
    </location>
</feature>
<feature type="region of interest" description="Disordered" evidence="3">
    <location>
        <begin position="307"/>
        <end position="327"/>
    </location>
</feature>
<feature type="compositionally biased region" description="Basic and acidic residues" evidence="3">
    <location>
        <begin position="89"/>
        <end position="100"/>
    </location>
</feature>
<evidence type="ECO:0000313" key="5">
    <source>
        <dbReference type="Proteomes" id="UP000261660"/>
    </source>
</evidence>
<dbReference type="Proteomes" id="UP000261660">
    <property type="component" value="Unplaced"/>
</dbReference>
<organism evidence="4 5">
    <name type="scientific">Labrus bergylta</name>
    <name type="common">ballan wrasse</name>
    <dbReference type="NCBI Taxonomy" id="56723"/>
    <lineage>
        <taxon>Eukaryota</taxon>
        <taxon>Metazoa</taxon>
        <taxon>Chordata</taxon>
        <taxon>Craniata</taxon>
        <taxon>Vertebrata</taxon>
        <taxon>Euteleostomi</taxon>
        <taxon>Actinopterygii</taxon>
        <taxon>Neopterygii</taxon>
        <taxon>Teleostei</taxon>
        <taxon>Neoteleostei</taxon>
        <taxon>Acanthomorphata</taxon>
        <taxon>Eupercaria</taxon>
        <taxon>Labriformes</taxon>
        <taxon>Labridae</taxon>
        <taxon>Labrus</taxon>
    </lineage>
</organism>
<evidence type="ECO:0000256" key="3">
    <source>
        <dbReference type="SAM" id="MobiDB-lite"/>
    </source>
</evidence>
<proteinExistence type="predicted"/>
<evidence type="ECO:0000313" key="4">
    <source>
        <dbReference type="Ensembl" id="ENSLBEP00000004215.1"/>
    </source>
</evidence>
<evidence type="ECO:0000256" key="1">
    <source>
        <dbReference type="ARBA" id="ARBA00022553"/>
    </source>
</evidence>
<dbReference type="Ensembl" id="ENSLBET00000004433.1">
    <property type="protein sequence ID" value="ENSLBEP00000004215.1"/>
    <property type="gene ID" value="ENSLBEG00000003246.1"/>
</dbReference>
<dbReference type="InParanoid" id="A0A3Q3E9X4"/>
<dbReference type="STRING" id="56723.ENSLBEP00000004215"/>
<sequence>MKTESFSLCQMSCTERLPSVSSVSSISLMEIKADTQLVLKAFLHRTLALPLVERPGRVGGAYVDHNKYRFKAQPHSKDSCDSQAEDVSSDEKKPGFKDLIKQVPRRNTSRRSAKDSKGSLDRENRTKPGHSRDQLKVSPSSSSDGDDGEKRPKKKLNPKRIRERLSKIFRLRNKDRERDKDEDRDGDRDINKDGGKVHPQRPSSLSIRGPEPAPSLISPNHPPEFYEEVAEKLEQIAQKSTSIKKQSPAPQTSPVSEKEIVVQRLVQVLSLEGDSINTKIESDPFLRSTLTRLSYPSFAKLLDTLSSTQVSEAPPPPPTASPSASPTLKRMAVTMEVSRRIVTATGAQRMQGYAECYMETFAPWVKSQGGWENIVEQMEDPAEFD</sequence>
<dbReference type="PANTHER" id="PTHR14965:SF2">
    <property type="entry name" value="BCL-2-LIKE PROTEIN 12"/>
    <property type="match status" value="1"/>
</dbReference>